<evidence type="ECO:0000259" key="4">
    <source>
        <dbReference type="Pfam" id="PF00884"/>
    </source>
</evidence>
<dbReference type="InterPro" id="IPR047115">
    <property type="entry name" value="ARSB"/>
</dbReference>
<dbReference type="Gene3D" id="3.40.720.10">
    <property type="entry name" value="Alkaline Phosphatase, subunit A"/>
    <property type="match status" value="1"/>
</dbReference>
<proteinExistence type="predicted"/>
<dbReference type="AlphaFoldDB" id="A0A7R9Y4X6"/>
<protein>
    <recommendedName>
        <fullName evidence="4">Sulfatase N-terminal domain-containing protein</fullName>
    </recommendedName>
</protein>
<feature type="domain" description="Sulfatase N-terminal" evidence="4">
    <location>
        <begin position="10"/>
        <end position="247"/>
    </location>
</feature>
<dbReference type="PANTHER" id="PTHR10342">
    <property type="entry name" value="ARYLSULFATASE"/>
    <property type="match status" value="1"/>
</dbReference>
<dbReference type="Gene3D" id="3.30.1120.10">
    <property type="match status" value="1"/>
</dbReference>
<reference evidence="5" key="1">
    <citation type="submission" date="2021-01" db="EMBL/GenBank/DDBJ databases">
        <authorList>
            <person name="Corre E."/>
            <person name="Pelletier E."/>
            <person name="Niang G."/>
            <person name="Scheremetjew M."/>
            <person name="Finn R."/>
            <person name="Kale V."/>
            <person name="Holt S."/>
            <person name="Cochrane G."/>
            <person name="Meng A."/>
            <person name="Brown T."/>
            <person name="Cohen L."/>
        </authorList>
    </citation>
    <scope>NUCLEOTIDE SEQUENCE</scope>
    <source>
        <strain evidence="5">CCMP1413</strain>
    </source>
</reference>
<dbReference type="InterPro" id="IPR000917">
    <property type="entry name" value="Sulfatase_N"/>
</dbReference>
<keyword evidence="2" id="KW-0106">Calcium</keyword>
<dbReference type="Pfam" id="PF00884">
    <property type="entry name" value="Sulfatase"/>
    <property type="match status" value="1"/>
</dbReference>
<organism evidence="5">
    <name type="scientific">Prasinoderma coloniale</name>
    <dbReference type="NCBI Taxonomy" id="156133"/>
    <lineage>
        <taxon>Eukaryota</taxon>
        <taxon>Viridiplantae</taxon>
        <taxon>Prasinodermophyta</taxon>
        <taxon>Prasinodermophyceae</taxon>
        <taxon>Prasinodermales</taxon>
        <taxon>Prasinodermaceae</taxon>
        <taxon>Prasinoderma</taxon>
    </lineage>
</organism>
<evidence type="ECO:0000313" key="5">
    <source>
        <dbReference type="EMBL" id="CAD8244184.1"/>
    </source>
</evidence>
<evidence type="ECO:0000256" key="3">
    <source>
        <dbReference type="ARBA" id="ARBA00023180"/>
    </source>
</evidence>
<name>A0A7R9Y4X6_9VIRI</name>
<dbReference type="PANTHER" id="PTHR10342:SF274">
    <property type="entry name" value="ARYLSULFATASE B"/>
    <property type="match status" value="1"/>
</dbReference>
<accession>A0A7R9Y4X6</accession>
<evidence type="ECO:0000256" key="2">
    <source>
        <dbReference type="ARBA" id="ARBA00022837"/>
    </source>
</evidence>
<gene>
    <name evidence="5" type="ORF">PCOL08062_LOCUS8503</name>
</gene>
<dbReference type="GO" id="GO:0008484">
    <property type="term" value="F:sulfuric ester hydrolase activity"/>
    <property type="evidence" value="ECO:0007669"/>
    <property type="project" value="InterPro"/>
</dbReference>
<dbReference type="SUPFAM" id="SSF53649">
    <property type="entry name" value="Alkaline phosphatase-like"/>
    <property type="match status" value="1"/>
</dbReference>
<keyword evidence="1" id="KW-0479">Metal-binding</keyword>
<dbReference type="EMBL" id="HBDZ01011175">
    <property type="protein sequence ID" value="CAD8244184.1"/>
    <property type="molecule type" value="Transcribed_RNA"/>
</dbReference>
<keyword evidence="3" id="KW-0325">Glycoprotein</keyword>
<sequence length="460" mass="48473">MATPDHTPRGRGYESALGYFSHKNDYWSDVSLQTECSDAHKLTLKDLWRDDGPAREEVAAGGYEEEVFLKEALRVLDAHSTRADEQPLLLFYSAHVAHCPLQVPEPKLREFAALTRGTDEARCAAQTAHVFPGSTAADLACRAQYSAMANILDDTVGAIVDKLKAAGMWEDTLLVLSGDNGGPLILEESGATNWPLRGGKYTPWEGGVRAAAFVSGGAIPAGVRGTPVEVPIHAADWYATLCALAGVDPADARAAESGLPPVDGVDQWEALTTTPLASAQEVARGMTLSEGRVEAASARASAAAARRVLSQVAGDRVGCSSDEMLLASLAASREIPLDADSLLVGDLKLINATEVKFAVVAPKSFPNSTSKEVRNIARACAAKGGCLYDVAADPSEGDDIAEAHPHTVAAMMDRLASARAGFYSNDETGVDDCPGDTGGLPCACWTAVHRYGGFMGPYQK</sequence>
<dbReference type="GO" id="GO:0046872">
    <property type="term" value="F:metal ion binding"/>
    <property type="evidence" value="ECO:0007669"/>
    <property type="project" value="UniProtKB-KW"/>
</dbReference>
<dbReference type="InterPro" id="IPR017850">
    <property type="entry name" value="Alkaline_phosphatase_core_sf"/>
</dbReference>
<evidence type="ECO:0000256" key="1">
    <source>
        <dbReference type="ARBA" id="ARBA00022723"/>
    </source>
</evidence>